<organism evidence="2 3">
    <name type="scientific">Mycolicibacterium pallens</name>
    <dbReference type="NCBI Taxonomy" id="370524"/>
    <lineage>
        <taxon>Bacteria</taxon>
        <taxon>Bacillati</taxon>
        <taxon>Actinomycetota</taxon>
        <taxon>Actinomycetes</taxon>
        <taxon>Mycobacteriales</taxon>
        <taxon>Mycobacteriaceae</taxon>
        <taxon>Mycolicibacterium</taxon>
    </lineage>
</organism>
<evidence type="ECO:0000313" key="3">
    <source>
        <dbReference type="Proteomes" id="UP000825367"/>
    </source>
</evidence>
<proteinExistence type="predicted"/>
<name>A0ABX8VQM2_9MYCO</name>
<protein>
    <submittedName>
        <fullName evidence="2">MarR family transcriptional regulator</fullName>
    </submittedName>
</protein>
<dbReference type="Proteomes" id="UP000825367">
    <property type="component" value="Chromosome"/>
</dbReference>
<keyword evidence="3" id="KW-1185">Reference proteome</keyword>
<dbReference type="SUPFAM" id="SSF46785">
    <property type="entry name" value="Winged helix' DNA-binding domain"/>
    <property type="match status" value="1"/>
</dbReference>
<dbReference type="PANTHER" id="PTHR39515">
    <property type="entry name" value="CONSERVED PROTEIN"/>
    <property type="match status" value="1"/>
</dbReference>
<dbReference type="SMART" id="SM00347">
    <property type="entry name" value="HTH_MARR"/>
    <property type="match status" value="1"/>
</dbReference>
<dbReference type="Pfam" id="PF01047">
    <property type="entry name" value="MarR"/>
    <property type="match status" value="1"/>
</dbReference>
<dbReference type="InterPro" id="IPR052526">
    <property type="entry name" value="HTH-type_Bedaq_tolerance"/>
</dbReference>
<dbReference type="InterPro" id="IPR036390">
    <property type="entry name" value="WH_DNA-bd_sf"/>
</dbReference>
<gene>
    <name evidence="2" type="ORF">K0O64_24855</name>
</gene>
<dbReference type="PROSITE" id="PS50995">
    <property type="entry name" value="HTH_MARR_2"/>
    <property type="match status" value="1"/>
</dbReference>
<sequence length="163" mass="17673">MAKSEDNMGGIAEAIRQAALLAMRSLLNREELSVSAMEVLHTLSVEGPTRITTLCEAIHVSQPAMTQLIQRLERRTLVARVADPEDGRATIVSLTENARDLLHRLRNDDNEKLAALLATLSASDQEALRLAMHVAGPIIQRLNANAALLAQATTGAHPLKETQ</sequence>
<evidence type="ECO:0000313" key="2">
    <source>
        <dbReference type="EMBL" id="QYL20114.1"/>
    </source>
</evidence>
<dbReference type="EMBL" id="CP080333">
    <property type="protein sequence ID" value="QYL20114.1"/>
    <property type="molecule type" value="Genomic_DNA"/>
</dbReference>
<dbReference type="PANTHER" id="PTHR39515:SF2">
    <property type="entry name" value="HTH-TYPE TRANSCRIPTIONAL REGULATOR RV0880"/>
    <property type="match status" value="1"/>
</dbReference>
<dbReference type="Gene3D" id="1.10.10.10">
    <property type="entry name" value="Winged helix-like DNA-binding domain superfamily/Winged helix DNA-binding domain"/>
    <property type="match status" value="1"/>
</dbReference>
<reference evidence="2 3" key="1">
    <citation type="submission" date="2021-07" db="EMBL/GenBank/DDBJ databases">
        <title>Whole genome sequencing of non-tuberculosis mycobacteria type-strains.</title>
        <authorList>
            <person name="Igarashi Y."/>
            <person name="Osugi A."/>
            <person name="Mitarai S."/>
        </authorList>
    </citation>
    <scope>NUCLEOTIDE SEQUENCE [LARGE SCALE GENOMIC DNA]</scope>
    <source>
        <strain evidence="2 3">JCM 16370</strain>
    </source>
</reference>
<dbReference type="InterPro" id="IPR000835">
    <property type="entry name" value="HTH_MarR-typ"/>
</dbReference>
<accession>A0ABX8VQM2</accession>
<dbReference type="InterPro" id="IPR036388">
    <property type="entry name" value="WH-like_DNA-bd_sf"/>
</dbReference>
<feature type="domain" description="HTH marR-type" evidence="1">
    <location>
        <begin position="1"/>
        <end position="137"/>
    </location>
</feature>
<evidence type="ECO:0000259" key="1">
    <source>
        <dbReference type="PROSITE" id="PS50995"/>
    </source>
</evidence>